<protein>
    <submittedName>
        <fullName evidence="1">Uncharacterized protein</fullName>
    </submittedName>
</protein>
<dbReference type="AlphaFoldDB" id="A0AAI8RAQ0"/>
<dbReference type="EMBL" id="AP019810">
    <property type="protein sequence ID" value="BBM15392.1"/>
    <property type="molecule type" value="Genomic_DNA"/>
</dbReference>
<sequence>MVFLKDKRSVATRFIGYFCDGSEANSQIAQLLFARDFDFLFLHTQLECTKPHYTIPLNSKNKMIKKLTTY</sequence>
<reference evidence="1 2" key="1">
    <citation type="submission" date="2019-07" db="EMBL/GenBank/DDBJ databases">
        <title>antibiotic susceptibility of plant-derived lactic acid bacteria.</title>
        <authorList>
            <person name="Sugiyama M."/>
            <person name="Noda M."/>
        </authorList>
    </citation>
    <scope>NUCLEOTIDE SEQUENCE [LARGE SCALE GENOMIC DNA]</scope>
    <source>
        <strain evidence="1 2">15-1A</strain>
    </source>
</reference>
<name>A0AAI8RAQ0_ENTMU</name>
<gene>
    <name evidence="1" type="ORF">EM151A_2205</name>
</gene>
<evidence type="ECO:0000313" key="1">
    <source>
        <dbReference type="EMBL" id="BBM15392.1"/>
    </source>
</evidence>
<dbReference type="Proteomes" id="UP000509460">
    <property type="component" value="Chromosome"/>
</dbReference>
<proteinExistence type="predicted"/>
<accession>A0AAI8RAQ0</accession>
<organism evidence="1 2">
    <name type="scientific">Enterococcus mundtii</name>
    <dbReference type="NCBI Taxonomy" id="53346"/>
    <lineage>
        <taxon>Bacteria</taxon>
        <taxon>Bacillati</taxon>
        <taxon>Bacillota</taxon>
        <taxon>Bacilli</taxon>
        <taxon>Lactobacillales</taxon>
        <taxon>Enterococcaceae</taxon>
        <taxon>Enterococcus</taxon>
    </lineage>
</organism>
<evidence type="ECO:0000313" key="2">
    <source>
        <dbReference type="Proteomes" id="UP000509460"/>
    </source>
</evidence>